<evidence type="ECO:0000256" key="1">
    <source>
        <dbReference type="ARBA" id="ARBA00004275"/>
    </source>
</evidence>
<dbReference type="Gene3D" id="1.10.1040.50">
    <property type="match status" value="1"/>
</dbReference>
<dbReference type="PANTHER" id="PTHR23309:SF51">
    <property type="entry name" value="3-HYDROXYACYL-COA DEHYDROGENASE-RELATED"/>
    <property type="match status" value="1"/>
</dbReference>
<dbReference type="SUPFAM" id="SSF51735">
    <property type="entry name" value="NAD(P)-binding Rossmann-fold domains"/>
    <property type="match status" value="1"/>
</dbReference>
<dbReference type="InterPro" id="IPR036291">
    <property type="entry name" value="NAD(P)-bd_dom_sf"/>
</dbReference>
<evidence type="ECO:0000256" key="5">
    <source>
        <dbReference type="ARBA" id="ARBA00023002"/>
    </source>
</evidence>
<accession>A0A7X0MEU3</accession>
<evidence type="ECO:0000256" key="11">
    <source>
        <dbReference type="ARBA" id="ARBA00023268"/>
    </source>
</evidence>
<dbReference type="Gene3D" id="3.40.50.720">
    <property type="entry name" value="NAD(P)-binding Rossmann-like Domain"/>
    <property type="match status" value="1"/>
</dbReference>
<keyword evidence="10" id="KW-0456">Lyase</keyword>
<evidence type="ECO:0000259" key="14">
    <source>
        <dbReference type="Pfam" id="PF02737"/>
    </source>
</evidence>
<dbReference type="InterPro" id="IPR006108">
    <property type="entry name" value="3HC_DH_C"/>
</dbReference>
<protein>
    <submittedName>
        <fullName evidence="15">3-hydroxyacyl-CoA dehydrogenase</fullName>
        <ecNumber evidence="15">1.1.1.35</ecNumber>
    </submittedName>
</protein>
<dbReference type="GO" id="GO:0003857">
    <property type="term" value="F:(3S)-3-hydroxyacyl-CoA dehydrogenase (NAD+) activity"/>
    <property type="evidence" value="ECO:0007669"/>
    <property type="project" value="UniProtKB-EC"/>
</dbReference>
<keyword evidence="8" id="KW-0576">Peroxisome</keyword>
<dbReference type="InterPro" id="IPR008927">
    <property type="entry name" value="6-PGluconate_DH-like_C_sf"/>
</dbReference>
<feature type="domain" description="3-hydroxyacyl-CoA dehydrogenase C-terminal" evidence="13">
    <location>
        <begin position="471"/>
        <end position="562"/>
    </location>
</feature>
<dbReference type="GO" id="GO:0070403">
    <property type="term" value="F:NAD+ binding"/>
    <property type="evidence" value="ECO:0007669"/>
    <property type="project" value="InterPro"/>
</dbReference>
<evidence type="ECO:0000256" key="12">
    <source>
        <dbReference type="ARBA" id="ARBA00049556"/>
    </source>
</evidence>
<dbReference type="InterPro" id="IPR006176">
    <property type="entry name" value="3-OHacyl-CoA_DH_NAD-bd"/>
</dbReference>
<dbReference type="SUPFAM" id="SSF52096">
    <property type="entry name" value="ClpP/crotonase"/>
    <property type="match status" value="1"/>
</dbReference>
<gene>
    <name evidence="15" type="ORF">GGD46_003648</name>
</gene>
<dbReference type="Pfam" id="PF00378">
    <property type="entry name" value="ECH_1"/>
    <property type="match status" value="1"/>
</dbReference>
<keyword evidence="11" id="KW-0511">Multifunctional enzyme</keyword>
<evidence type="ECO:0000313" key="15">
    <source>
        <dbReference type="EMBL" id="MBB6486353.1"/>
    </source>
</evidence>
<reference evidence="15 16" key="1">
    <citation type="submission" date="2020-08" db="EMBL/GenBank/DDBJ databases">
        <title>Genomic Encyclopedia of Type Strains, Phase IV (KMG-V): Genome sequencing to study the core and pangenomes of soil and plant-associated prokaryotes.</title>
        <authorList>
            <person name="Whitman W."/>
        </authorList>
    </citation>
    <scope>NUCLEOTIDE SEQUENCE [LARGE SCALE GENOMIC DNA]</scope>
    <source>
        <strain evidence="15 16">SEMIA 4060</strain>
    </source>
</reference>
<evidence type="ECO:0000256" key="2">
    <source>
        <dbReference type="ARBA" id="ARBA00005005"/>
    </source>
</evidence>
<dbReference type="GO" id="GO:0016853">
    <property type="term" value="F:isomerase activity"/>
    <property type="evidence" value="ECO:0007669"/>
    <property type="project" value="UniProtKB-KW"/>
</dbReference>
<dbReference type="RefSeq" id="WP_184706216.1">
    <property type="nucleotide sequence ID" value="NZ_JACHBG010000007.1"/>
</dbReference>
<sequence>MTVTITHEGAIAVVTIDNPPVNALSQALRQALVEAVSSIDVDETVDAVVLICTGRTFIAGADVNEFGKPPVPPHLPEVVTGIENAEKPWIAAMHGSALGGGLEVALGCAYRVAAASANFGLPEVKLGIVPGAGGTVRLPRLIGAPATIDMVTSGTAIGAGKARDLGLVDAVIEGDLLPAAITFAGEVSRKPRPQPIRERSVPPVESDFWARTEKAVATKAKREVAPLRALACIRTASEADFLTATAFERETFLELRGSAQAAALRHIFFAERAAPRPPEVADVAPHDIGSAAVIGGGTMGAGIVAALRDAGLPVVLVERDATAVERGLANVGQIFENSVKRGRISPEIAAERMAGVTGTGDYGALSDTDLVIEAVFEDLAVKRAVFAQLSRVCRADAILATNTSYLDPNEIGEGLAHPERFLGLHFFSPAHVMKLLEIVPTRTTALPVLASGFALARLLGKIPVHAGICDGFIGNRILKVTRAQAERLLLSGATPVTVDAAMRAFGLPMGPFEAQDLGGLDIAAFQRKAARGRGEAPFAPVADRLCAMGRVGQKSNGGWYDYQPGDRTPQPSSAVAAIITQEAAGLTQRTWDETSIADAIILPMVNEAARLLEEGIALRAADIDLVKIHGYGFPRWRGGPMHYAQARGLAEVVTVLDRLATEGLADPACDGLRLAAERDSFMAAADSVDEVP</sequence>
<evidence type="ECO:0000256" key="3">
    <source>
        <dbReference type="ARBA" id="ARBA00022832"/>
    </source>
</evidence>
<evidence type="ECO:0000259" key="13">
    <source>
        <dbReference type="Pfam" id="PF00725"/>
    </source>
</evidence>
<dbReference type="UniPathway" id="UPA00659"/>
<dbReference type="EMBL" id="JACHBG010000007">
    <property type="protein sequence ID" value="MBB6486353.1"/>
    <property type="molecule type" value="Genomic_DNA"/>
</dbReference>
<dbReference type="SUPFAM" id="SSF48179">
    <property type="entry name" value="6-phosphogluconate dehydrogenase C-terminal domain-like"/>
    <property type="match status" value="2"/>
</dbReference>
<keyword evidence="3" id="KW-0276">Fatty acid metabolism</keyword>
<comment type="pathway">
    <text evidence="2">Lipid metabolism; fatty acid beta-oxidation.</text>
</comment>
<dbReference type="AlphaFoldDB" id="A0A7X0MEU3"/>
<evidence type="ECO:0000313" key="16">
    <source>
        <dbReference type="Proteomes" id="UP000565576"/>
    </source>
</evidence>
<proteinExistence type="predicted"/>
<keyword evidence="4" id="KW-0442">Lipid degradation</keyword>
<evidence type="ECO:0000256" key="9">
    <source>
        <dbReference type="ARBA" id="ARBA00023235"/>
    </source>
</evidence>
<dbReference type="EC" id="1.1.1.35" evidence="15"/>
<evidence type="ECO:0000256" key="4">
    <source>
        <dbReference type="ARBA" id="ARBA00022963"/>
    </source>
</evidence>
<evidence type="ECO:0000256" key="8">
    <source>
        <dbReference type="ARBA" id="ARBA00023140"/>
    </source>
</evidence>
<keyword evidence="7" id="KW-0443">Lipid metabolism</keyword>
<dbReference type="GO" id="GO:0006635">
    <property type="term" value="P:fatty acid beta-oxidation"/>
    <property type="evidence" value="ECO:0007669"/>
    <property type="project" value="UniProtKB-UniPathway"/>
</dbReference>
<keyword evidence="5 15" id="KW-0560">Oxidoreductase</keyword>
<evidence type="ECO:0000256" key="10">
    <source>
        <dbReference type="ARBA" id="ARBA00023239"/>
    </source>
</evidence>
<dbReference type="InterPro" id="IPR029045">
    <property type="entry name" value="ClpP/crotonase-like_dom_sf"/>
</dbReference>
<dbReference type="Proteomes" id="UP000565576">
    <property type="component" value="Unassembled WGS sequence"/>
</dbReference>
<keyword evidence="6" id="KW-0520">NAD</keyword>
<dbReference type="Pfam" id="PF02737">
    <property type="entry name" value="3HCDH_N"/>
    <property type="match status" value="1"/>
</dbReference>
<evidence type="ECO:0000256" key="6">
    <source>
        <dbReference type="ARBA" id="ARBA00023027"/>
    </source>
</evidence>
<comment type="catalytic activity">
    <reaction evidence="12">
        <text>a (3S)-3-hydroxyacyl-CoA + NAD(+) = a 3-oxoacyl-CoA + NADH + H(+)</text>
        <dbReference type="Rhea" id="RHEA:22432"/>
        <dbReference type="ChEBI" id="CHEBI:15378"/>
        <dbReference type="ChEBI" id="CHEBI:57318"/>
        <dbReference type="ChEBI" id="CHEBI:57540"/>
        <dbReference type="ChEBI" id="CHEBI:57945"/>
        <dbReference type="ChEBI" id="CHEBI:90726"/>
        <dbReference type="EC" id="1.1.1.35"/>
    </reaction>
</comment>
<dbReference type="Pfam" id="PF00725">
    <property type="entry name" value="3HCDH"/>
    <property type="match status" value="1"/>
</dbReference>
<dbReference type="GO" id="GO:0004300">
    <property type="term" value="F:enoyl-CoA hydratase activity"/>
    <property type="evidence" value="ECO:0007669"/>
    <property type="project" value="UniProtKB-ARBA"/>
</dbReference>
<evidence type="ECO:0000256" key="7">
    <source>
        <dbReference type="ARBA" id="ARBA00023098"/>
    </source>
</evidence>
<comment type="caution">
    <text evidence="15">The sequence shown here is derived from an EMBL/GenBank/DDBJ whole genome shotgun (WGS) entry which is preliminary data.</text>
</comment>
<organism evidence="15 16">
    <name type="scientific">Rhizobium lusitanum</name>
    <dbReference type="NCBI Taxonomy" id="293958"/>
    <lineage>
        <taxon>Bacteria</taxon>
        <taxon>Pseudomonadati</taxon>
        <taxon>Pseudomonadota</taxon>
        <taxon>Alphaproteobacteria</taxon>
        <taxon>Hyphomicrobiales</taxon>
        <taxon>Rhizobiaceae</taxon>
        <taxon>Rhizobium/Agrobacterium group</taxon>
        <taxon>Rhizobium</taxon>
    </lineage>
</organism>
<dbReference type="PANTHER" id="PTHR23309">
    <property type="entry name" value="3-HYDROXYACYL-COA DEHYROGENASE"/>
    <property type="match status" value="1"/>
</dbReference>
<comment type="subcellular location">
    <subcellularLocation>
        <location evidence="1">Peroxisome</location>
    </subcellularLocation>
</comment>
<name>A0A7X0MEU3_9HYPH</name>
<feature type="domain" description="3-hydroxyacyl-CoA dehydrogenase NAD binding" evidence="14">
    <location>
        <begin position="291"/>
        <end position="466"/>
    </location>
</feature>
<dbReference type="Gene3D" id="3.90.226.10">
    <property type="entry name" value="2-enoyl-CoA Hydratase, Chain A, domain 1"/>
    <property type="match status" value="1"/>
</dbReference>
<dbReference type="FunFam" id="3.40.50.720:FF:000009">
    <property type="entry name" value="Fatty oxidation complex, alpha subunit"/>
    <property type="match status" value="1"/>
</dbReference>
<keyword evidence="9" id="KW-0413">Isomerase</keyword>
<dbReference type="CDD" id="cd06558">
    <property type="entry name" value="crotonase-like"/>
    <property type="match status" value="1"/>
</dbReference>
<dbReference type="InterPro" id="IPR001753">
    <property type="entry name" value="Enoyl-CoA_hydra/iso"/>
</dbReference>